<dbReference type="EMBL" id="LAZR01009819">
    <property type="protein sequence ID" value="KKM70433.1"/>
    <property type="molecule type" value="Genomic_DNA"/>
</dbReference>
<organism evidence="4">
    <name type="scientific">marine sediment metagenome</name>
    <dbReference type="NCBI Taxonomy" id="412755"/>
    <lineage>
        <taxon>unclassified sequences</taxon>
        <taxon>metagenomes</taxon>
        <taxon>ecological metagenomes</taxon>
    </lineage>
</organism>
<dbReference type="GO" id="GO:0003677">
    <property type="term" value="F:DNA binding"/>
    <property type="evidence" value="ECO:0007669"/>
    <property type="project" value="UniProtKB-KW"/>
</dbReference>
<dbReference type="PANTHER" id="PTHR30349:SF41">
    <property type="entry name" value="INTEGRASE_RECOMBINASE PROTEIN MJ0367-RELATED"/>
    <property type="match status" value="1"/>
</dbReference>
<dbReference type="GO" id="GO:0006310">
    <property type="term" value="P:DNA recombination"/>
    <property type="evidence" value="ECO:0007669"/>
    <property type="project" value="UniProtKB-KW"/>
</dbReference>
<comment type="caution">
    <text evidence="4">The sequence shown here is derived from an EMBL/GenBank/DDBJ whole genome shotgun (WGS) entry which is preliminary data.</text>
</comment>
<protein>
    <recommendedName>
        <fullName evidence="3">Tyr recombinase domain-containing protein</fullName>
    </recommendedName>
</protein>
<keyword evidence="1" id="KW-0238">DNA-binding</keyword>
<dbReference type="InterPro" id="IPR002104">
    <property type="entry name" value="Integrase_catalytic"/>
</dbReference>
<proteinExistence type="predicted"/>
<dbReference type="PROSITE" id="PS51898">
    <property type="entry name" value="TYR_RECOMBINASE"/>
    <property type="match status" value="1"/>
</dbReference>
<feature type="domain" description="Tyr recombinase" evidence="3">
    <location>
        <begin position="94"/>
        <end position="266"/>
    </location>
</feature>
<dbReference type="InterPro" id="IPR011010">
    <property type="entry name" value="DNA_brk_join_enz"/>
</dbReference>
<dbReference type="SUPFAM" id="SSF56349">
    <property type="entry name" value="DNA breaking-rejoining enzymes"/>
    <property type="match status" value="1"/>
</dbReference>
<gene>
    <name evidence="4" type="ORF">LCGC14_1440810</name>
</gene>
<dbReference type="Pfam" id="PF00589">
    <property type="entry name" value="Phage_integrase"/>
    <property type="match status" value="1"/>
</dbReference>
<dbReference type="PANTHER" id="PTHR30349">
    <property type="entry name" value="PHAGE INTEGRASE-RELATED"/>
    <property type="match status" value="1"/>
</dbReference>
<dbReference type="InterPro" id="IPR050090">
    <property type="entry name" value="Tyrosine_recombinase_XerCD"/>
</dbReference>
<dbReference type="Gene3D" id="1.10.443.10">
    <property type="entry name" value="Intergrase catalytic core"/>
    <property type="match status" value="1"/>
</dbReference>
<reference evidence="4" key="1">
    <citation type="journal article" date="2015" name="Nature">
        <title>Complex archaea that bridge the gap between prokaryotes and eukaryotes.</title>
        <authorList>
            <person name="Spang A."/>
            <person name="Saw J.H."/>
            <person name="Jorgensen S.L."/>
            <person name="Zaremba-Niedzwiedzka K."/>
            <person name="Martijn J."/>
            <person name="Lind A.E."/>
            <person name="van Eijk R."/>
            <person name="Schleper C."/>
            <person name="Guy L."/>
            <person name="Ettema T.J."/>
        </authorList>
    </citation>
    <scope>NUCLEOTIDE SEQUENCE</scope>
</reference>
<dbReference type="GO" id="GO:0015074">
    <property type="term" value="P:DNA integration"/>
    <property type="evidence" value="ECO:0007669"/>
    <property type="project" value="InterPro"/>
</dbReference>
<evidence type="ECO:0000313" key="4">
    <source>
        <dbReference type="EMBL" id="KKM70433.1"/>
    </source>
</evidence>
<dbReference type="InterPro" id="IPR013762">
    <property type="entry name" value="Integrase-like_cat_sf"/>
</dbReference>
<accession>A0A0F9JLD0</accession>
<name>A0A0F9JLD0_9ZZZZ</name>
<evidence type="ECO:0000259" key="3">
    <source>
        <dbReference type="PROSITE" id="PS51898"/>
    </source>
</evidence>
<keyword evidence="2" id="KW-0233">DNA recombination</keyword>
<dbReference type="AlphaFoldDB" id="A0A0F9JLD0"/>
<sequence>MNTAEARDCFLAARLGLSPLTLEQYGNILDHLARECPELPEGPDPVRRALTKANSVWVRASWWRVWKAFFRWCRWEFNIPNPMERVERPRPPEVEMRALEPEELALVLAAATRLRDKALLAVALDAGLRASEIGGVQVLDVGPNTIRVTGKGNRQVRVPISPETYNLLRLLANQDGRVLQSFLFPGRNGQRMSRHAVYRIVRQAMERAGIPGPKRGPHILRHSLATRYIEDGGDMVTLQTIMRHQDIRTTRLYVFLNMRKVIEQHHQHSPLRSALRGAQGLLWKQEVMQEATEILKGPPSATQ</sequence>
<evidence type="ECO:0000256" key="1">
    <source>
        <dbReference type="ARBA" id="ARBA00023125"/>
    </source>
</evidence>
<evidence type="ECO:0000256" key="2">
    <source>
        <dbReference type="ARBA" id="ARBA00023172"/>
    </source>
</evidence>